<keyword evidence="17" id="KW-1185">Reference proteome</keyword>
<dbReference type="Gene3D" id="2.60.200.20">
    <property type="match status" value="1"/>
</dbReference>
<evidence type="ECO:0000256" key="10">
    <source>
        <dbReference type="ARBA" id="ARBA00022827"/>
    </source>
</evidence>
<keyword evidence="10" id="KW-0274">FAD</keyword>
<dbReference type="AlphaFoldDB" id="A0AAD3DZ23"/>
<dbReference type="EC" id="1.14.15.21" evidence="5"/>
<evidence type="ECO:0000256" key="5">
    <source>
        <dbReference type="ARBA" id="ARBA00012097"/>
    </source>
</evidence>
<evidence type="ECO:0000256" key="13">
    <source>
        <dbReference type="ARBA" id="ARBA00023002"/>
    </source>
</evidence>
<gene>
    <name evidence="16" type="ORF">Agub_g11512</name>
</gene>
<dbReference type="GO" id="GO:0071949">
    <property type="term" value="F:FAD binding"/>
    <property type="evidence" value="ECO:0007669"/>
    <property type="project" value="InterPro"/>
</dbReference>
<dbReference type="Pfam" id="PF00498">
    <property type="entry name" value="FHA"/>
    <property type="match status" value="1"/>
</dbReference>
<protein>
    <recommendedName>
        <fullName evidence="6">Zeaxanthin epoxidase, chloroplastic</fullName>
        <ecNumber evidence="5">1.14.15.21</ecNumber>
    </recommendedName>
</protein>
<dbReference type="Gene3D" id="3.50.50.60">
    <property type="entry name" value="FAD/NAD(P)-binding domain"/>
    <property type="match status" value="1"/>
</dbReference>
<comment type="pathway">
    <text evidence="4">Plant hormone biosynthesis; abscisate biosynthesis.</text>
</comment>
<evidence type="ECO:0000313" key="17">
    <source>
        <dbReference type="Proteomes" id="UP001054857"/>
    </source>
</evidence>
<keyword evidence="8" id="KW-0285">Flavoprotein</keyword>
<sequence length="771" mass="83015">MLAGTSTPCGLRAVSTRSAAGGVLYPALPTGPARTSTCFAPCHDFNAPTQPVLLRRARKGVVPAAVSQAPTTNTVAQLVHQNSKPMKVIIAGAGIGGLLLAVALLKQGFEVQVYERDLTAIRGEGKYRGPIQIQSNALAAMEAIDQEVADEVMREGCITGDRVNGLCDGLTGEWYIKFDTFHPAVKKGLPVTRVISRVTLQLILARAVERLGGPSVICNGCGLRSFEERTSPATGRPEVVVQLEDGRSASADLLVGADGIWSTVRKQLIGETKATYSGYTCYTGISDFTAADIDIVAYRVFLGNGQYFVSSDVGNGKMQWYGFHKEPPGGTDPEGGRKGRLLEIFGHWNDYVVDLIKATPEEDVLRRDIFDRPPIFTWAKGRVVLLGDSAHAMQPNLGQGGCMAIEDAYELALDLSNALSAAGGDAGAVDLEPVMRTYQDNRLVRVSSIHGMARMAAYMASTYKCYLGEGWSKWVERLRIPHPGRVVGRLMMLVTMPGVLEWVLGGNTDHVAPNRTAYCSLGDMPKAFPESRFGEFMANDEAIVRALHADWLLVSERAATSTRMVAPAAAAAPEAGNGINGSRQQQAVEEEEEVDVNSSAECKGIYIGDEPALVGRCGSASRPALAVDDVHVHERHAQVWRGPRSASDHNIINNNGNNNNNSSNVNESSSYFLRDLATGRGTWVNGQRLPDGATVRLWPGDTVEFGRHPSHEVFKVKLQHVSLRSEELRGNGYSTLLVGKIRAPQPFLEPAYEPKAGAGVGAEEQGKLVAA</sequence>
<dbReference type="PROSITE" id="PS50006">
    <property type="entry name" value="FHA_DOMAIN"/>
    <property type="match status" value="1"/>
</dbReference>
<evidence type="ECO:0000256" key="7">
    <source>
        <dbReference type="ARBA" id="ARBA00022528"/>
    </source>
</evidence>
<dbReference type="GO" id="GO:0009688">
    <property type="term" value="P:abscisic acid biosynthetic process"/>
    <property type="evidence" value="ECO:0007669"/>
    <property type="project" value="UniProtKB-KW"/>
</dbReference>
<dbReference type="EMBL" id="BMAR01000030">
    <property type="protein sequence ID" value="GFR49452.1"/>
    <property type="molecule type" value="Genomic_DNA"/>
</dbReference>
<keyword evidence="11" id="KW-0937">Abscisic acid biosynthesis</keyword>
<dbReference type="Pfam" id="PF01494">
    <property type="entry name" value="FAD_binding_3"/>
    <property type="match status" value="2"/>
</dbReference>
<dbReference type="InterPro" id="IPR008984">
    <property type="entry name" value="SMAD_FHA_dom_sf"/>
</dbReference>
<comment type="cofactor">
    <cofactor evidence="1">
        <name>FAD</name>
        <dbReference type="ChEBI" id="CHEBI:57692"/>
    </cofactor>
</comment>
<keyword evidence="12" id="KW-0809">Transit peptide</keyword>
<dbReference type="SUPFAM" id="SSF51905">
    <property type="entry name" value="FAD/NAD(P)-binding domain"/>
    <property type="match status" value="1"/>
</dbReference>
<evidence type="ECO:0000313" key="16">
    <source>
        <dbReference type="EMBL" id="GFR49452.1"/>
    </source>
</evidence>
<dbReference type="GO" id="GO:0052662">
    <property type="term" value="F:zeaxanthin epoxidase activity"/>
    <property type="evidence" value="ECO:0007669"/>
    <property type="project" value="UniProtKB-EC"/>
</dbReference>
<accession>A0AAD3DZ23</accession>
<name>A0AAD3DZ23_9CHLO</name>
<dbReference type="InterPro" id="IPR036188">
    <property type="entry name" value="FAD/NAD-bd_sf"/>
</dbReference>
<evidence type="ECO:0000256" key="11">
    <source>
        <dbReference type="ARBA" id="ARBA00022865"/>
    </source>
</evidence>
<comment type="pathway">
    <text evidence="3">Hormone biosynthesis.</text>
</comment>
<evidence type="ECO:0000256" key="12">
    <source>
        <dbReference type="ARBA" id="ARBA00022946"/>
    </source>
</evidence>
<dbReference type="PANTHER" id="PTHR46496:SF1">
    <property type="entry name" value="ZEAXANTHIN EPOXIDASE, CHLOROPLASTIC"/>
    <property type="match status" value="1"/>
</dbReference>
<feature type="region of interest" description="Disordered" evidence="14">
    <location>
        <begin position="573"/>
        <end position="595"/>
    </location>
</feature>
<evidence type="ECO:0000256" key="8">
    <source>
        <dbReference type="ARBA" id="ARBA00022630"/>
    </source>
</evidence>
<evidence type="ECO:0000256" key="9">
    <source>
        <dbReference type="ARBA" id="ARBA00022640"/>
    </source>
</evidence>
<feature type="domain" description="FHA" evidence="15">
    <location>
        <begin position="612"/>
        <end position="689"/>
    </location>
</feature>
<keyword evidence="13" id="KW-0560">Oxidoreductase</keyword>
<keyword evidence="7" id="KW-0150">Chloroplast</keyword>
<keyword evidence="9" id="KW-0934">Plastid</keyword>
<dbReference type="Proteomes" id="UP001054857">
    <property type="component" value="Unassembled WGS sequence"/>
</dbReference>
<dbReference type="GO" id="GO:0009507">
    <property type="term" value="C:chloroplast"/>
    <property type="evidence" value="ECO:0007669"/>
    <property type="project" value="UniProtKB-SubCell"/>
</dbReference>
<proteinExistence type="predicted"/>
<evidence type="ECO:0000256" key="1">
    <source>
        <dbReference type="ARBA" id="ARBA00001974"/>
    </source>
</evidence>
<organism evidence="16 17">
    <name type="scientific">Astrephomene gubernaculifera</name>
    <dbReference type="NCBI Taxonomy" id="47775"/>
    <lineage>
        <taxon>Eukaryota</taxon>
        <taxon>Viridiplantae</taxon>
        <taxon>Chlorophyta</taxon>
        <taxon>core chlorophytes</taxon>
        <taxon>Chlorophyceae</taxon>
        <taxon>CS clade</taxon>
        <taxon>Chlamydomonadales</taxon>
        <taxon>Astrephomenaceae</taxon>
        <taxon>Astrephomene</taxon>
    </lineage>
</organism>
<evidence type="ECO:0000256" key="6">
    <source>
        <dbReference type="ARBA" id="ARBA00015103"/>
    </source>
</evidence>
<evidence type="ECO:0000259" key="15">
    <source>
        <dbReference type="PROSITE" id="PS50006"/>
    </source>
</evidence>
<comment type="subcellular location">
    <subcellularLocation>
        <location evidence="2">Plastid</location>
        <location evidence="2">Chloroplast</location>
    </subcellularLocation>
</comment>
<dbReference type="InterPro" id="IPR002938">
    <property type="entry name" value="FAD-bd"/>
</dbReference>
<dbReference type="SUPFAM" id="SSF49879">
    <property type="entry name" value="SMAD/FHA domain"/>
    <property type="match status" value="1"/>
</dbReference>
<dbReference type="PANTHER" id="PTHR46496">
    <property type="match status" value="1"/>
</dbReference>
<evidence type="ECO:0000256" key="2">
    <source>
        <dbReference type="ARBA" id="ARBA00004229"/>
    </source>
</evidence>
<evidence type="ECO:0000256" key="3">
    <source>
        <dbReference type="ARBA" id="ARBA00004972"/>
    </source>
</evidence>
<evidence type="ECO:0000256" key="14">
    <source>
        <dbReference type="SAM" id="MobiDB-lite"/>
    </source>
</evidence>
<dbReference type="InterPro" id="IPR000253">
    <property type="entry name" value="FHA_dom"/>
</dbReference>
<evidence type="ECO:0000256" key="4">
    <source>
        <dbReference type="ARBA" id="ARBA00005134"/>
    </source>
</evidence>
<reference evidence="16 17" key="1">
    <citation type="journal article" date="2021" name="Sci. Rep.">
        <title>Genome sequencing of the multicellular alga Astrephomene provides insights into convergent evolution of germ-soma differentiation.</title>
        <authorList>
            <person name="Yamashita S."/>
            <person name="Yamamoto K."/>
            <person name="Matsuzaki R."/>
            <person name="Suzuki S."/>
            <person name="Yamaguchi H."/>
            <person name="Hirooka S."/>
            <person name="Minakuchi Y."/>
            <person name="Miyagishima S."/>
            <person name="Kawachi M."/>
            <person name="Toyoda A."/>
            <person name="Nozaki H."/>
        </authorList>
    </citation>
    <scope>NUCLEOTIDE SEQUENCE [LARGE SCALE GENOMIC DNA]</scope>
    <source>
        <strain evidence="16 17">NIES-4017</strain>
    </source>
</reference>
<dbReference type="PRINTS" id="PR00420">
    <property type="entry name" value="RNGMNOXGNASE"/>
</dbReference>
<comment type="caution">
    <text evidence="16">The sequence shown here is derived from an EMBL/GenBank/DDBJ whole genome shotgun (WGS) entry which is preliminary data.</text>
</comment>